<dbReference type="PROSITE" id="PS00683">
    <property type="entry name" value="RHODANESE_2"/>
    <property type="match status" value="1"/>
</dbReference>
<protein>
    <recommendedName>
        <fullName evidence="3">Sulfurtransferase</fullName>
    </recommendedName>
</protein>
<evidence type="ECO:0000256" key="1">
    <source>
        <dbReference type="ARBA" id="ARBA00022679"/>
    </source>
</evidence>
<gene>
    <name evidence="5" type="ORF">OO014_11530</name>
</gene>
<keyword evidence="6" id="KW-1185">Reference proteome</keyword>
<evidence type="ECO:0000259" key="4">
    <source>
        <dbReference type="PROSITE" id="PS50206"/>
    </source>
</evidence>
<dbReference type="InterPro" id="IPR045078">
    <property type="entry name" value="TST/MPST-like"/>
</dbReference>
<evidence type="ECO:0000313" key="6">
    <source>
        <dbReference type="Proteomes" id="UP001150259"/>
    </source>
</evidence>
<reference evidence="5 6" key="1">
    <citation type="submission" date="2022-11" db="EMBL/GenBank/DDBJ databases">
        <title>Anaerobic phenanthrene biodegradation by a DNRA strain PheN6.</title>
        <authorList>
            <person name="Zhang Z."/>
        </authorList>
    </citation>
    <scope>NUCLEOTIDE SEQUENCE [LARGE SCALE GENOMIC DNA]</scope>
    <source>
        <strain evidence="5 6">PheN6</strain>
    </source>
</reference>
<dbReference type="Pfam" id="PF00581">
    <property type="entry name" value="Rhodanese"/>
    <property type="match status" value="2"/>
</dbReference>
<evidence type="ECO:0000313" key="5">
    <source>
        <dbReference type="EMBL" id="MDC5697893.1"/>
    </source>
</evidence>
<dbReference type="PANTHER" id="PTHR11364:SF27">
    <property type="entry name" value="SULFURTRANSFERASE"/>
    <property type="match status" value="1"/>
</dbReference>
<proteinExistence type="predicted"/>
<dbReference type="InterPro" id="IPR001307">
    <property type="entry name" value="Thiosulphate_STrfase_CS"/>
</dbReference>
<dbReference type="InterPro" id="IPR036873">
    <property type="entry name" value="Rhodanese-like_dom_sf"/>
</dbReference>
<keyword evidence="1 3" id="KW-0808">Transferase</keyword>
<feature type="domain" description="Rhodanese" evidence="4">
    <location>
        <begin position="162"/>
        <end position="275"/>
    </location>
</feature>
<dbReference type="CDD" id="cd01449">
    <property type="entry name" value="TST_Repeat_2"/>
    <property type="match status" value="1"/>
</dbReference>
<dbReference type="InterPro" id="IPR001763">
    <property type="entry name" value="Rhodanese-like_dom"/>
</dbReference>
<accession>A0ABT5GIG2</accession>
<comment type="caution">
    <text evidence="5">The sequence shown here is derived from an EMBL/GenBank/DDBJ whole genome shotgun (WGS) entry which is preliminary data.</text>
</comment>
<dbReference type="CDD" id="cd01448">
    <property type="entry name" value="TST_Repeat_1"/>
    <property type="match status" value="1"/>
</dbReference>
<dbReference type="EMBL" id="JAPFQL010000046">
    <property type="protein sequence ID" value="MDC5697893.1"/>
    <property type="molecule type" value="Genomic_DNA"/>
</dbReference>
<dbReference type="Proteomes" id="UP001150259">
    <property type="component" value="Unassembled WGS sequence"/>
</dbReference>
<dbReference type="PROSITE" id="PS00380">
    <property type="entry name" value="RHODANESE_1"/>
    <property type="match status" value="1"/>
</dbReference>
<dbReference type="Gene3D" id="3.40.250.10">
    <property type="entry name" value="Rhodanese-like domain"/>
    <property type="match status" value="2"/>
</dbReference>
<dbReference type="SUPFAM" id="SSF52821">
    <property type="entry name" value="Rhodanese/Cell cycle control phosphatase"/>
    <property type="match status" value="2"/>
</dbReference>
<dbReference type="SMART" id="SM00450">
    <property type="entry name" value="RHOD"/>
    <property type="match status" value="2"/>
</dbReference>
<evidence type="ECO:0000256" key="2">
    <source>
        <dbReference type="ARBA" id="ARBA00022737"/>
    </source>
</evidence>
<name>A0ABT5GIG2_9MICO</name>
<organism evidence="5 6">
    <name type="scientific">Intrasporangium calvum</name>
    <dbReference type="NCBI Taxonomy" id="53358"/>
    <lineage>
        <taxon>Bacteria</taxon>
        <taxon>Bacillati</taxon>
        <taxon>Actinomycetota</taxon>
        <taxon>Actinomycetes</taxon>
        <taxon>Micrococcales</taxon>
        <taxon>Intrasporangiaceae</taxon>
        <taxon>Intrasporangium</taxon>
    </lineage>
</organism>
<dbReference type="PANTHER" id="PTHR11364">
    <property type="entry name" value="THIOSULFATE SULFERTANSFERASE"/>
    <property type="match status" value="1"/>
</dbReference>
<sequence>MSHLVTAAELAHEIEDVVVIDVRWTLITAGQDQPGPAEYAAGHVPGAFFVDLDTELAAPPGDGGRHPLPDPAVVEAALRRCGVSEGTRVIVHDGKESYAAARAWWVFRWVGLEDVRVLDGGFAAWERAGLPVSTEVPEPRHGTFVARPGSMPTVDASGAAELARTGLLLDARAAERYAGEQEPIDPVAGHIPGAVNLPTATWLTDEGTFRRDLAEHWAGVNSPEGNSGARPVAVYCGSGVTAAHEVLALSEIGIDASLYPGSWSEWIRDPDRPVATGSAPG</sequence>
<dbReference type="RefSeq" id="WP_272462468.1">
    <property type="nucleotide sequence ID" value="NZ_JAPFQL010000046.1"/>
</dbReference>
<feature type="domain" description="Rhodanese" evidence="4">
    <location>
        <begin position="13"/>
        <end position="134"/>
    </location>
</feature>
<dbReference type="PROSITE" id="PS50206">
    <property type="entry name" value="RHODANESE_3"/>
    <property type="match status" value="2"/>
</dbReference>
<keyword evidence="2" id="KW-0677">Repeat</keyword>
<evidence type="ECO:0000256" key="3">
    <source>
        <dbReference type="RuleBase" id="RU000507"/>
    </source>
</evidence>